<accession>A0AAG5CQ97</accession>
<evidence type="ECO:0000313" key="2">
    <source>
        <dbReference type="Proteomes" id="UP000075880"/>
    </source>
</evidence>
<keyword evidence="2" id="KW-1185">Reference proteome</keyword>
<dbReference type="Proteomes" id="UP000075880">
    <property type="component" value="Unassembled WGS sequence"/>
</dbReference>
<sequence>CALVEQRIYRQLIRALALSRRVPSHTLAHQSTHTPHHPGRRLRAFPFSCARPAKKTVRTGAGESKGKVSFDWMKTKAGFRLVFPLLGNGKRPNRDAGRAKRMT</sequence>
<organism evidence="1 2">
    <name type="scientific">Anopheles atroparvus</name>
    <name type="common">European mosquito</name>
    <dbReference type="NCBI Taxonomy" id="41427"/>
    <lineage>
        <taxon>Eukaryota</taxon>
        <taxon>Metazoa</taxon>
        <taxon>Ecdysozoa</taxon>
        <taxon>Arthropoda</taxon>
        <taxon>Hexapoda</taxon>
        <taxon>Insecta</taxon>
        <taxon>Pterygota</taxon>
        <taxon>Neoptera</taxon>
        <taxon>Endopterygota</taxon>
        <taxon>Diptera</taxon>
        <taxon>Nematocera</taxon>
        <taxon>Culicoidea</taxon>
        <taxon>Culicidae</taxon>
        <taxon>Anophelinae</taxon>
        <taxon>Anopheles</taxon>
    </lineage>
</organism>
<proteinExistence type="predicted"/>
<reference evidence="1" key="1">
    <citation type="submission" date="2024-04" db="UniProtKB">
        <authorList>
            <consortium name="EnsemblMetazoa"/>
        </authorList>
    </citation>
    <scope>IDENTIFICATION</scope>
    <source>
        <strain evidence="1">EBRO</strain>
    </source>
</reference>
<name>A0AAG5CQ97_ANOAO</name>
<evidence type="ECO:0000313" key="1">
    <source>
        <dbReference type="EnsemblMetazoa" id="ENSAATROPP000699"/>
    </source>
</evidence>
<dbReference type="AlphaFoldDB" id="A0AAG5CQ97"/>
<protein>
    <submittedName>
        <fullName evidence="1">Uncharacterized protein</fullName>
    </submittedName>
</protein>
<dbReference type="EnsemblMetazoa" id="ENSAATROPT000735">
    <property type="protein sequence ID" value="ENSAATROPP000699"/>
    <property type="gene ID" value="ENSAATROPG000600"/>
</dbReference>